<evidence type="ECO:0000256" key="2">
    <source>
        <dbReference type="SAM" id="Phobius"/>
    </source>
</evidence>
<dbReference type="PANTHER" id="PTHR36933:SF1">
    <property type="entry name" value="SLL0788 PROTEIN"/>
    <property type="match status" value="1"/>
</dbReference>
<feature type="transmembrane region" description="Helical" evidence="2">
    <location>
        <begin position="51"/>
        <end position="72"/>
    </location>
</feature>
<feature type="domain" description="DUF305" evidence="3">
    <location>
        <begin position="87"/>
        <end position="244"/>
    </location>
</feature>
<dbReference type="Proteomes" id="UP000641932">
    <property type="component" value="Unassembled WGS sequence"/>
</dbReference>
<organism evidence="4 5">
    <name type="scientific">Wenjunlia tyrosinilytica</name>
    <dbReference type="NCBI Taxonomy" id="1544741"/>
    <lineage>
        <taxon>Bacteria</taxon>
        <taxon>Bacillati</taxon>
        <taxon>Actinomycetota</taxon>
        <taxon>Actinomycetes</taxon>
        <taxon>Kitasatosporales</taxon>
        <taxon>Streptomycetaceae</taxon>
        <taxon>Wenjunlia</taxon>
    </lineage>
</organism>
<dbReference type="AlphaFoldDB" id="A0A917ZTA7"/>
<dbReference type="Gene3D" id="1.20.1260.10">
    <property type="match status" value="1"/>
</dbReference>
<dbReference type="Pfam" id="PF03713">
    <property type="entry name" value="DUF305"/>
    <property type="match status" value="1"/>
</dbReference>
<evidence type="ECO:0000256" key="1">
    <source>
        <dbReference type="SAM" id="MobiDB-lite"/>
    </source>
</evidence>
<keyword evidence="2" id="KW-1133">Transmembrane helix</keyword>
<dbReference type="InterPro" id="IPR012347">
    <property type="entry name" value="Ferritin-like"/>
</dbReference>
<evidence type="ECO:0000313" key="5">
    <source>
        <dbReference type="Proteomes" id="UP000641932"/>
    </source>
</evidence>
<keyword evidence="2" id="KW-0472">Membrane</keyword>
<name>A0A917ZTA7_9ACTN</name>
<dbReference type="PANTHER" id="PTHR36933">
    <property type="entry name" value="SLL0788 PROTEIN"/>
    <property type="match status" value="1"/>
</dbReference>
<accession>A0A917ZTA7</accession>
<reference evidence="4" key="2">
    <citation type="submission" date="2020-09" db="EMBL/GenBank/DDBJ databases">
        <authorList>
            <person name="Sun Q."/>
            <person name="Zhou Y."/>
        </authorList>
    </citation>
    <scope>NUCLEOTIDE SEQUENCE</scope>
    <source>
        <strain evidence="4">CGMCC 4.7201</strain>
    </source>
</reference>
<evidence type="ECO:0000313" key="4">
    <source>
        <dbReference type="EMBL" id="GGO92336.1"/>
    </source>
</evidence>
<feature type="compositionally biased region" description="Basic and acidic residues" evidence="1">
    <location>
        <begin position="1"/>
        <end position="18"/>
    </location>
</feature>
<comment type="caution">
    <text evidence="4">The sequence shown here is derived from an EMBL/GenBank/DDBJ whole genome shotgun (WGS) entry which is preliminary data.</text>
</comment>
<gene>
    <name evidence="4" type="ORF">GCM10012280_42280</name>
</gene>
<keyword evidence="2" id="KW-0812">Transmembrane</keyword>
<proteinExistence type="predicted"/>
<dbReference type="InterPro" id="IPR005183">
    <property type="entry name" value="DUF305_CopM-like"/>
</dbReference>
<reference evidence="4" key="1">
    <citation type="journal article" date="2014" name="Int. J. Syst. Evol. Microbiol.">
        <title>Complete genome sequence of Corynebacterium casei LMG S-19264T (=DSM 44701T), isolated from a smear-ripened cheese.</title>
        <authorList>
            <consortium name="US DOE Joint Genome Institute (JGI-PGF)"/>
            <person name="Walter F."/>
            <person name="Albersmeier A."/>
            <person name="Kalinowski J."/>
            <person name="Ruckert C."/>
        </authorList>
    </citation>
    <scope>NUCLEOTIDE SEQUENCE</scope>
    <source>
        <strain evidence="4">CGMCC 4.7201</strain>
    </source>
</reference>
<protein>
    <recommendedName>
        <fullName evidence="3">DUF305 domain-containing protein</fullName>
    </recommendedName>
</protein>
<feature type="region of interest" description="Disordered" evidence="1">
    <location>
        <begin position="1"/>
        <end position="48"/>
    </location>
</feature>
<dbReference type="EMBL" id="BMMS01000018">
    <property type="protein sequence ID" value="GGO92336.1"/>
    <property type="molecule type" value="Genomic_DNA"/>
</dbReference>
<sequence>MTRERDGVTARAEDDPVTRESGASGSAKDPEDGAEEFGTEGGPGPQPRRRVWWPAAVGAVLALCLALAAALVHLDGGGSTPGDHSPEAGFARDMAVHHQQAVEMSFIVRDSTGDADVRRLAYDIANTQANQRGMLLGWLDVWGLTPTGDKPPMAWMGGHHASYKAHDGSLMPGMATNAELDKLRKARGKAAEILYLRLMIAHHKGGIEMAQGAVDLSDDKQIHGLAKTMAEGQQSEIDMMNDMLRKRGVPRVG</sequence>
<evidence type="ECO:0000259" key="3">
    <source>
        <dbReference type="Pfam" id="PF03713"/>
    </source>
</evidence>
<keyword evidence="5" id="KW-1185">Reference proteome</keyword>